<evidence type="ECO:0000313" key="1">
    <source>
        <dbReference type="EMBL" id="TPG71973.1"/>
    </source>
</evidence>
<protein>
    <submittedName>
        <fullName evidence="1">Uncharacterized protein</fullName>
    </submittedName>
</protein>
<dbReference type="EMBL" id="RCYZ01000001">
    <property type="protein sequence ID" value="TPG71973.1"/>
    <property type="molecule type" value="Genomic_DNA"/>
</dbReference>
<comment type="caution">
    <text evidence="1">The sequence shown here is derived from an EMBL/GenBank/DDBJ whole genome shotgun (WGS) entry which is preliminary data.</text>
</comment>
<dbReference type="AlphaFoldDB" id="A0A502HES4"/>
<reference evidence="1 2" key="1">
    <citation type="journal article" date="2019" name="Environ. Microbiol.">
        <title>Species interactions and distinct microbial communities in high Arctic permafrost affected cryosols are associated with the CH4 and CO2 gas fluxes.</title>
        <authorList>
            <person name="Altshuler I."/>
            <person name="Hamel J."/>
            <person name="Turney S."/>
            <person name="Magnuson E."/>
            <person name="Levesque R."/>
            <person name="Greer C."/>
            <person name="Whyte L.G."/>
        </authorList>
    </citation>
    <scope>NUCLEOTIDE SEQUENCE [LARGE SCALE GENOMIC DNA]</scope>
    <source>
        <strain evidence="1 2">S9.2P</strain>
    </source>
</reference>
<dbReference type="RefSeq" id="WP_140464562.1">
    <property type="nucleotide sequence ID" value="NZ_RCYZ01000001.1"/>
</dbReference>
<name>A0A502HES4_9BACT</name>
<accession>A0A502HES4</accession>
<proteinExistence type="predicted"/>
<organism evidence="1 2">
    <name type="scientific">Hymenobacter nivis</name>
    <dbReference type="NCBI Taxonomy" id="1850093"/>
    <lineage>
        <taxon>Bacteria</taxon>
        <taxon>Pseudomonadati</taxon>
        <taxon>Bacteroidota</taxon>
        <taxon>Cytophagia</taxon>
        <taxon>Cytophagales</taxon>
        <taxon>Hymenobacteraceae</taxon>
        <taxon>Hymenobacter</taxon>
    </lineage>
</organism>
<dbReference type="OrthoDB" id="799931at2"/>
<sequence length="146" mass="16357">MSQALSPRQLAADWLDITVERFVGNMRRLKIQNTGALMASFKKEVIGAAEGDQIRLRLSYALYGKFVDMGVGRGHGAGIKKGDDGYDRLRNTRGQLRRRARKPRAWYSTEIAHQTHRLSELMLDLYGKVLLTTATDALPGEAIINL</sequence>
<gene>
    <name evidence="1" type="ORF">EAH73_01640</name>
</gene>
<dbReference type="Proteomes" id="UP000317646">
    <property type="component" value="Unassembled WGS sequence"/>
</dbReference>
<evidence type="ECO:0000313" key="2">
    <source>
        <dbReference type="Proteomes" id="UP000317646"/>
    </source>
</evidence>
<keyword evidence="2" id="KW-1185">Reference proteome</keyword>